<keyword evidence="1" id="KW-0694">RNA-binding</keyword>
<dbReference type="GO" id="GO:0006409">
    <property type="term" value="P:tRNA export from nucleus"/>
    <property type="evidence" value="ECO:0007669"/>
    <property type="project" value="TreeGrafter"/>
</dbReference>
<comment type="caution">
    <text evidence="3">The sequence shown here is derived from an EMBL/GenBank/DDBJ whole genome shotgun (WGS) entry which is preliminary data.</text>
</comment>
<gene>
    <name evidence="3" type="ORF">EG68_10439</name>
</gene>
<comment type="subcellular location">
    <subcellularLocation>
        <location evidence="1">Nucleus</location>
        <location evidence="1">Nucleolus</location>
    </subcellularLocation>
</comment>
<dbReference type="EMBL" id="JTDE01004108">
    <property type="protein sequence ID" value="KAF7255293.1"/>
    <property type="molecule type" value="Genomic_DNA"/>
</dbReference>
<dbReference type="PANTHER" id="PTHR17972:SF0">
    <property type="entry name" value="NUCLEOLAR PROTEIN 6"/>
    <property type="match status" value="1"/>
</dbReference>
<dbReference type="GO" id="GO:0032040">
    <property type="term" value="C:small-subunit processome"/>
    <property type="evidence" value="ECO:0007669"/>
    <property type="project" value="TreeGrafter"/>
</dbReference>
<evidence type="ECO:0000256" key="1">
    <source>
        <dbReference type="RuleBase" id="RU364032"/>
    </source>
</evidence>
<feature type="domain" description="Nrap protein" evidence="2">
    <location>
        <begin position="225"/>
        <end position="340"/>
    </location>
</feature>
<dbReference type="Proteomes" id="UP000822476">
    <property type="component" value="Unassembled WGS sequence"/>
</dbReference>
<dbReference type="GO" id="GO:0003723">
    <property type="term" value="F:RNA binding"/>
    <property type="evidence" value="ECO:0007669"/>
    <property type="project" value="UniProtKB-KW"/>
</dbReference>
<dbReference type="OrthoDB" id="10251401at2759"/>
<dbReference type="GO" id="GO:0034456">
    <property type="term" value="C:UTP-C complex"/>
    <property type="evidence" value="ECO:0007669"/>
    <property type="project" value="TreeGrafter"/>
</dbReference>
<accession>A0A8S9YQG6</accession>
<organism evidence="3 4">
    <name type="scientific">Paragonimus skrjabini miyazakii</name>
    <dbReference type="NCBI Taxonomy" id="59628"/>
    <lineage>
        <taxon>Eukaryota</taxon>
        <taxon>Metazoa</taxon>
        <taxon>Spiralia</taxon>
        <taxon>Lophotrochozoa</taxon>
        <taxon>Platyhelminthes</taxon>
        <taxon>Trematoda</taxon>
        <taxon>Digenea</taxon>
        <taxon>Plagiorchiida</taxon>
        <taxon>Troglotremata</taxon>
        <taxon>Troglotrematidae</taxon>
        <taxon>Paragonimus</taxon>
    </lineage>
</organism>
<comment type="similarity">
    <text evidence="1">Belongs to the NRAP family.</text>
</comment>
<dbReference type="AlphaFoldDB" id="A0A8S9YQG6"/>
<sequence length="516" mass="57770">MKRLLIIRIHELLSPMGVPSHVTQNNMLDIFLDGLVFRVSIAHAREVSLLQTARIPDKMTSDNDFVGHFSTGSVSCVREPPDAAPMTQTPNSLAWMQMNHSLPKISGLLTSISRSEHHVFPEACRLAKRWLSAHGYPVILCPLEAEFDGLRHTWDRKSSSEQLEHRRIIPFCSPSAHWTALGSGGRMMEIAVELLVLHAAGFSCTLNHCKEQSSLDQASDSDMMRRNVCGSPVAAFLRFLKLLATYDWAVRPLLVDLNDGFSDLEKRRLALKSMQKGREFLPAMVICTPVDLQGTDWTSLGPTRSGLKELQGLAAQCRALLRAMLVSGASLKEVKSVFRPSRKNLDILLILKPEIACMRAVEAVDFNFPRNQKHANTVSFPPMDQESLLNDIPPPGARFWPMGYCSDLVGYIVHDLQARLRQHCAVLWDRHGGNWIGIKWRSSVINDCSKRPFALESLNGLMVHTQSSPSSVAKMFVNARLTSVTDLLPDWAVLFVQSFEVLHPDSELRLKRLKAT</sequence>
<dbReference type="PANTHER" id="PTHR17972">
    <property type="entry name" value="NUCLEOLAR RNA-ASSOCIATED PROTEIN"/>
    <property type="match status" value="1"/>
</dbReference>
<evidence type="ECO:0000259" key="2">
    <source>
        <dbReference type="Pfam" id="PF17406"/>
    </source>
</evidence>
<evidence type="ECO:0000313" key="4">
    <source>
        <dbReference type="Proteomes" id="UP000822476"/>
    </source>
</evidence>
<dbReference type="InterPro" id="IPR005554">
    <property type="entry name" value="NOL6/Upt22"/>
</dbReference>
<keyword evidence="1" id="KW-0539">Nucleus</keyword>
<protein>
    <recommendedName>
        <fullName evidence="1">Nucleolar protein 6</fullName>
    </recommendedName>
</protein>
<dbReference type="GO" id="GO:0006364">
    <property type="term" value="P:rRNA processing"/>
    <property type="evidence" value="ECO:0007669"/>
    <property type="project" value="TreeGrafter"/>
</dbReference>
<dbReference type="GO" id="GO:0032545">
    <property type="term" value="C:CURI complex"/>
    <property type="evidence" value="ECO:0007669"/>
    <property type="project" value="TreeGrafter"/>
</dbReference>
<dbReference type="InterPro" id="IPR035370">
    <property type="entry name" value="Nrap_D5"/>
</dbReference>
<proteinExistence type="inferred from homology"/>
<keyword evidence="4" id="KW-1185">Reference proteome</keyword>
<dbReference type="Pfam" id="PF17406">
    <property type="entry name" value="Nrap_D5"/>
    <property type="match status" value="1"/>
</dbReference>
<reference evidence="3" key="1">
    <citation type="submission" date="2019-07" db="EMBL/GenBank/DDBJ databases">
        <title>Annotation for the trematode Paragonimus miyazaki's.</title>
        <authorList>
            <person name="Choi Y.-J."/>
        </authorList>
    </citation>
    <scope>NUCLEOTIDE SEQUENCE</scope>
    <source>
        <strain evidence="3">Japan</strain>
    </source>
</reference>
<evidence type="ECO:0000313" key="3">
    <source>
        <dbReference type="EMBL" id="KAF7255293.1"/>
    </source>
</evidence>
<name>A0A8S9YQG6_9TREM</name>